<dbReference type="GO" id="GO:0005886">
    <property type="term" value="C:plasma membrane"/>
    <property type="evidence" value="ECO:0007669"/>
    <property type="project" value="UniProtKB-SubCell"/>
</dbReference>
<dbReference type="eggNOG" id="KOG3594">
    <property type="taxonomic scope" value="Eukaryota"/>
</dbReference>
<feature type="domain" description="Cadherin" evidence="13">
    <location>
        <begin position="113"/>
        <end position="226"/>
    </location>
</feature>
<reference evidence="15" key="3">
    <citation type="submission" date="2015-06" db="UniProtKB">
        <authorList>
            <consortium name="EnsemblMetazoa"/>
        </authorList>
    </citation>
    <scope>IDENTIFICATION</scope>
</reference>
<evidence type="ECO:0000259" key="13">
    <source>
        <dbReference type="PROSITE" id="PS50268"/>
    </source>
</evidence>
<evidence type="ECO:0000256" key="9">
    <source>
        <dbReference type="ARBA" id="ARBA00022989"/>
    </source>
</evidence>
<dbReference type="GO" id="GO:0005509">
    <property type="term" value="F:calcium ion binding"/>
    <property type="evidence" value="ECO:0007669"/>
    <property type="project" value="UniProtKB-UniRule"/>
</dbReference>
<evidence type="ECO:0000256" key="10">
    <source>
        <dbReference type="ARBA" id="ARBA00023136"/>
    </source>
</evidence>
<evidence type="ECO:0000313" key="16">
    <source>
        <dbReference type="Proteomes" id="UP000015101"/>
    </source>
</evidence>
<dbReference type="InParanoid" id="T1EJ52"/>
<dbReference type="InterPro" id="IPR002126">
    <property type="entry name" value="Cadherin-like_dom"/>
</dbReference>
<dbReference type="PANTHER" id="PTHR24028:SF146">
    <property type="entry name" value="CADHERIN 96CB, ISOFORM D-RELATED"/>
    <property type="match status" value="1"/>
</dbReference>
<dbReference type="Gene3D" id="2.60.40.60">
    <property type="entry name" value="Cadherins"/>
    <property type="match status" value="2"/>
</dbReference>
<keyword evidence="16" id="KW-1185">Reference proteome</keyword>
<dbReference type="Pfam" id="PF00028">
    <property type="entry name" value="Cadherin"/>
    <property type="match status" value="2"/>
</dbReference>
<dbReference type="PRINTS" id="PR00205">
    <property type="entry name" value="CADHERIN"/>
</dbReference>
<keyword evidence="10" id="KW-0472">Membrane</keyword>
<evidence type="ECO:0000313" key="14">
    <source>
        <dbReference type="EMBL" id="ESO03267.1"/>
    </source>
</evidence>
<dbReference type="InterPro" id="IPR020894">
    <property type="entry name" value="Cadherin_CS"/>
</dbReference>
<dbReference type="FunFam" id="2.60.40.60:FF:000123">
    <property type="entry name" value="Protocadherin beta 4"/>
    <property type="match status" value="1"/>
</dbReference>
<evidence type="ECO:0000256" key="3">
    <source>
        <dbReference type="ARBA" id="ARBA00022692"/>
    </source>
</evidence>
<sequence>IFIEILDINDNIPTFKEHSIKIEMAESTPPSTRFQLLPAHDDDVGSNSRLKYSLSSTSDDNLYLTTTKHFDRETIDRYDLEVIVSDNGTPRLSSTLQVEIRILDINDNPPVFYNDTYRFYVLENTTIGALIGRISAYDLDDGVNSNITYKLLHLNIIGNALRTVNSNIISIDAVNGDVLLESVLDYESDKYYHYTVEASDCGVPTLSAYTQVSILVQDSNDNFPHISL</sequence>
<keyword evidence="11" id="KW-0325">Glycoprotein</keyword>
<evidence type="ECO:0000256" key="5">
    <source>
        <dbReference type="ARBA" id="ARBA00022729"/>
    </source>
</evidence>
<feature type="domain" description="Cadherin" evidence="13">
    <location>
        <begin position="16"/>
        <end position="112"/>
    </location>
</feature>
<dbReference type="AlphaFoldDB" id="T1EJ52"/>
<dbReference type="EMBL" id="AMQM01004592">
    <property type="status" value="NOT_ANNOTATED_CDS"/>
    <property type="molecule type" value="Genomic_DNA"/>
</dbReference>
<dbReference type="RefSeq" id="XP_009018415.1">
    <property type="nucleotide sequence ID" value="XM_009020167.1"/>
</dbReference>
<dbReference type="EMBL" id="KB096633">
    <property type="protein sequence ID" value="ESO03267.1"/>
    <property type="molecule type" value="Genomic_DNA"/>
</dbReference>
<keyword evidence="7 12" id="KW-0106">Calcium</keyword>
<dbReference type="SUPFAM" id="SSF49313">
    <property type="entry name" value="Cadherin-like"/>
    <property type="match status" value="2"/>
</dbReference>
<dbReference type="PROSITE" id="PS00232">
    <property type="entry name" value="CADHERIN_1"/>
    <property type="match status" value="2"/>
</dbReference>
<reference evidence="14 16" key="2">
    <citation type="journal article" date="2013" name="Nature">
        <title>Insights into bilaterian evolution from three spiralian genomes.</title>
        <authorList>
            <person name="Simakov O."/>
            <person name="Marletaz F."/>
            <person name="Cho S.J."/>
            <person name="Edsinger-Gonzales E."/>
            <person name="Havlak P."/>
            <person name="Hellsten U."/>
            <person name="Kuo D.H."/>
            <person name="Larsson T."/>
            <person name="Lv J."/>
            <person name="Arendt D."/>
            <person name="Savage R."/>
            <person name="Osoegawa K."/>
            <person name="de Jong P."/>
            <person name="Grimwood J."/>
            <person name="Chapman J.A."/>
            <person name="Shapiro H."/>
            <person name="Aerts A."/>
            <person name="Otillar R.P."/>
            <person name="Terry A.Y."/>
            <person name="Boore J.L."/>
            <person name="Grigoriev I.V."/>
            <person name="Lindberg D.R."/>
            <person name="Seaver E.C."/>
            <person name="Weisblat D.A."/>
            <person name="Putnam N.H."/>
            <person name="Rokhsar D.S."/>
        </authorList>
    </citation>
    <scope>NUCLEOTIDE SEQUENCE</scope>
</reference>
<protein>
    <recommendedName>
        <fullName evidence="13">Cadherin domain-containing protein</fullName>
    </recommendedName>
</protein>
<gene>
    <name evidence="15" type="primary">20196602</name>
    <name evidence="14" type="ORF">HELRODRAFT_142277</name>
</gene>
<dbReference type="OrthoDB" id="6252479at2759"/>
<keyword evidence="4" id="KW-0479">Metal-binding</keyword>
<dbReference type="SMART" id="SM00112">
    <property type="entry name" value="CA"/>
    <property type="match status" value="2"/>
</dbReference>
<evidence type="ECO:0000256" key="11">
    <source>
        <dbReference type="ARBA" id="ARBA00023180"/>
    </source>
</evidence>
<dbReference type="OMA" id="NGMPINY"/>
<dbReference type="FunFam" id="2.60.40.60:FF:000092">
    <property type="entry name" value="Protocadherin 8"/>
    <property type="match status" value="1"/>
</dbReference>
<comment type="subcellular location">
    <subcellularLocation>
        <location evidence="1">Cell membrane</location>
        <topology evidence="1">Single-pass type I membrane protein</topology>
    </subcellularLocation>
</comment>
<dbReference type="GeneID" id="20196602"/>
<keyword evidence="3" id="KW-0812">Transmembrane</keyword>
<evidence type="ECO:0000256" key="1">
    <source>
        <dbReference type="ARBA" id="ARBA00004251"/>
    </source>
</evidence>
<reference evidence="16" key="1">
    <citation type="submission" date="2012-12" db="EMBL/GenBank/DDBJ databases">
        <authorList>
            <person name="Hellsten U."/>
            <person name="Grimwood J."/>
            <person name="Chapman J.A."/>
            <person name="Shapiro H."/>
            <person name="Aerts A."/>
            <person name="Otillar R.P."/>
            <person name="Terry A.Y."/>
            <person name="Boore J.L."/>
            <person name="Simakov O."/>
            <person name="Marletaz F."/>
            <person name="Cho S.-J."/>
            <person name="Edsinger-Gonzales E."/>
            <person name="Havlak P."/>
            <person name="Kuo D.-H."/>
            <person name="Larsson T."/>
            <person name="Lv J."/>
            <person name="Arendt D."/>
            <person name="Savage R."/>
            <person name="Osoegawa K."/>
            <person name="de Jong P."/>
            <person name="Lindberg D.R."/>
            <person name="Seaver E.C."/>
            <person name="Weisblat D.A."/>
            <person name="Putnam N.H."/>
            <person name="Grigoriev I.V."/>
            <person name="Rokhsar D.S."/>
        </authorList>
    </citation>
    <scope>NUCLEOTIDE SEQUENCE</scope>
</reference>
<dbReference type="PROSITE" id="PS50268">
    <property type="entry name" value="CADHERIN_2"/>
    <property type="match status" value="2"/>
</dbReference>
<keyword evidence="5" id="KW-0732">Signal</keyword>
<dbReference type="Proteomes" id="UP000015101">
    <property type="component" value="Unassembled WGS sequence"/>
</dbReference>
<name>T1EJ52_HELRO</name>
<dbReference type="CTD" id="20196602"/>
<keyword evidence="6" id="KW-0677">Repeat</keyword>
<keyword evidence="9" id="KW-1133">Transmembrane helix</keyword>
<dbReference type="PANTHER" id="PTHR24028">
    <property type="entry name" value="CADHERIN-87A"/>
    <property type="match status" value="1"/>
</dbReference>
<evidence type="ECO:0000313" key="15">
    <source>
        <dbReference type="EnsemblMetazoa" id="HelroP142277"/>
    </source>
</evidence>
<dbReference type="CDD" id="cd11304">
    <property type="entry name" value="Cadherin_repeat"/>
    <property type="match status" value="2"/>
</dbReference>
<dbReference type="KEGG" id="hro:HELRODRAFT_142277"/>
<dbReference type="HOGENOM" id="CLU_1115428_0_0_1"/>
<dbReference type="EnsemblMetazoa" id="HelroT142277">
    <property type="protein sequence ID" value="HelroP142277"/>
    <property type="gene ID" value="HelroG142277"/>
</dbReference>
<evidence type="ECO:0000256" key="8">
    <source>
        <dbReference type="ARBA" id="ARBA00022889"/>
    </source>
</evidence>
<evidence type="ECO:0000256" key="7">
    <source>
        <dbReference type="ARBA" id="ARBA00022837"/>
    </source>
</evidence>
<keyword evidence="2" id="KW-1003">Cell membrane</keyword>
<evidence type="ECO:0000256" key="12">
    <source>
        <dbReference type="PROSITE-ProRule" id="PRU00043"/>
    </source>
</evidence>
<proteinExistence type="predicted"/>
<dbReference type="InterPro" id="IPR015919">
    <property type="entry name" value="Cadherin-like_sf"/>
</dbReference>
<dbReference type="InterPro" id="IPR050174">
    <property type="entry name" value="Protocadherin/Cadherin-CA"/>
</dbReference>
<evidence type="ECO:0000256" key="6">
    <source>
        <dbReference type="ARBA" id="ARBA00022737"/>
    </source>
</evidence>
<evidence type="ECO:0000256" key="4">
    <source>
        <dbReference type="ARBA" id="ARBA00022723"/>
    </source>
</evidence>
<accession>T1EJ52</accession>
<evidence type="ECO:0000256" key="2">
    <source>
        <dbReference type="ARBA" id="ARBA00022475"/>
    </source>
</evidence>
<dbReference type="GO" id="GO:0007156">
    <property type="term" value="P:homophilic cell adhesion via plasma membrane adhesion molecules"/>
    <property type="evidence" value="ECO:0007669"/>
    <property type="project" value="InterPro"/>
</dbReference>
<organism evidence="15 16">
    <name type="scientific">Helobdella robusta</name>
    <name type="common">Californian leech</name>
    <dbReference type="NCBI Taxonomy" id="6412"/>
    <lineage>
        <taxon>Eukaryota</taxon>
        <taxon>Metazoa</taxon>
        <taxon>Spiralia</taxon>
        <taxon>Lophotrochozoa</taxon>
        <taxon>Annelida</taxon>
        <taxon>Clitellata</taxon>
        <taxon>Hirudinea</taxon>
        <taxon>Rhynchobdellida</taxon>
        <taxon>Glossiphoniidae</taxon>
        <taxon>Helobdella</taxon>
    </lineage>
</organism>
<keyword evidence="8" id="KW-0130">Cell adhesion</keyword>